<evidence type="ECO:0000256" key="2">
    <source>
        <dbReference type="SAM" id="SignalP"/>
    </source>
</evidence>
<dbReference type="WBParaSite" id="SSTP_0000026400.1">
    <property type="protein sequence ID" value="SSTP_0000026400.1"/>
    <property type="gene ID" value="SSTP_0000026400"/>
</dbReference>
<name>A0A0K0DSQ1_STRER</name>
<organism evidence="4">
    <name type="scientific">Strongyloides stercoralis</name>
    <name type="common">Threadworm</name>
    <dbReference type="NCBI Taxonomy" id="6248"/>
    <lineage>
        <taxon>Eukaryota</taxon>
        <taxon>Metazoa</taxon>
        <taxon>Ecdysozoa</taxon>
        <taxon>Nematoda</taxon>
        <taxon>Chromadorea</taxon>
        <taxon>Rhabditida</taxon>
        <taxon>Tylenchina</taxon>
        <taxon>Panagrolaimomorpha</taxon>
        <taxon>Strongyloidoidea</taxon>
        <taxon>Strongyloididae</taxon>
        <taxon>Strongyloides</taxon>
    </lineage>
</organism>
<dbReference type="AlphaFoldDB" id="A0A0K0DSQ1"/>
<dbReference type="Proteomes" id="UP000035681">
    <property type="component" value="Unplaced"/>
</dbReference>
<feature type="compositionally biased region" description="Polar residues" evidence="1">
    <location>
        <begin position="362"/>
        <end position="376"/>
    </location>
</feature>
<protein>
    <submittedName>
        <fullName evidence="4 5">Uncharacterized protein</fullName>
    </submittedName>
</protein>
<sequence length="619" mass="70230">MLFYFKYLFIYFIFYIKFSSSSDNGDGIEGSGEDEDYEGLSLGDLLIYDQGLPIPKFPILARSSGKSGLIPLMKGTKSELTGFTNGLTDEMKKLLSEDKEGKKFSRRKNNQIASASLYNVTVDSRRKNNLSSFKSIEGSREDDLYNNLPDNKGEFLIEKKPFYLGAMIRNNGMKSLNAFNAYGKSRIMRLFNKGNSGYGSSYGDMKYELKPGQYFAGQKPPTINFQNHISDNNNQNYPKNVVVKNANYRNIVTNNMPKTPIVSNNVIQNLLTSANSATKTYNRMRVMNSDPNINLQKTYLVPALSKVGIVNSPKIKDSNQITTTSIQNNNQQNEKILPMNNKSYVHGISMTQFKKYPKPSEGNENNNNHQTASSKNLYGTTFNMNSYQTSEQNHFNKNLNTPPNNQQFLNTINEKHQPAIKNTPVLDQIINQKSINNNINYGQVYRTQLNNIIDQQRLPDIDKSHPTLQRGPSQKESSKNLFIYSNNQQNNHNIENFNNKLYNKNINLPSNYNNDVVEVTCCDGSIIFSTMPCCNLNSKINDNENYQSNSISNNVHYTNQNDNSEEYGDVVGKTKNEPTFRSYRPISKVQPSFANMESFSPLPERIGDIYSNNFGSSNI</sequence>
<evidence type="ECO:0000256" key="1">
    <source>
        <dbReference type="SAM" id="MobiDB-lite"/>
    </source>
</evidence>
<proteinExistence type="predicted"/>
<evidence type="ECO:0000313" key="3">
    <source>
        <dbReference type="Proteomes" id="UP000035681"/>
    </source>
</evidence>
<reference evidence="4" key="1">
    <citation type="submission" date="2015-08" db="UniProtKB">
        <authorList>
            <consortium name="WormBaseParasite"/>
        </authorList>
    </citation>
    <scope>IDENTIFICATION</scope>
</reference>
<feature type="signal peptide" evidence="2">
    <location>
        <begin position="1"/>
        <end position="21"/>
    </location>
</feature>
<keyword evidence="3" id="KW-1185">Reference proteome</keyword>
<accession>A0A0K0DSQ1</accession>
<evidence type="ECO:0000313" key="5">
    <source>
        <dbReference type="WBParaSite" id="TCONS_00003299.p1"/>
    </source>
</evidence>
<keyword evidence="2" id="KW-0732">Signal</keyword>
<feature type="region of interest" description="Disordered" evidence="1">
    <location>
        <begin position="357"/>
        <end position="376"/>
    </location>
</feature>
<dbReference type="WBParaSite" id="TCONS_00003299.p1">
    <property type="protein sequence ID" value="TCONS_00003299.p1"/>
    <property type="gene ID" value="XLOC_003041"/>
</dbReference>
<feature type="chain" id="PRO_5005326940" evidence="2">
    <location>
        <begin position="22"/>
        <end position="619"/>
    </location>
</feature>
<evidence type="ECO:0000313" key="4">
    <source>
        <dbReference type="WBParaSite" id="SSTP_0000026400.1"/>
    </source>
</evidence>